<feature type="region of interest" description="Disordered" evidence="1">
    <location>
        <begin position="261"/>
        <end position="293"/>
    </location>
</feature>
<gene>
    <name evidence="2" type="ORF">PBIL07802_LOCUS6619</name>
</gene>
<name>A0A7S3G4W9_9EUKA</name>
<evidence type="ECO:0000256" key="1">
    <source>
        <dbReference type="SAM" id="MobiDB-lite"/>
    </source>
</evidence>
<protein>
    <submittedName>
        <fullName evidence="2">Uncharacterized protein</fullName>
    </submittedName>
</protein>
<accession>A0A7S3G4W9</accession>
<reference evidence="2" key="1">
    <citation type="submission" date="2021-01" db="EMBL/GenBank/DDBJ databases">
        <authorList>
            <person name="Corre E."/>
            <person name="Pelletier E."/>
            <person name="Niang G."/>
            <person name="Scheremetjew M."/>
            <person name="Finn R."/>
            <person name="Kale V."/>
            <person name="Holt S."/>
            <person name="Cochrane G."/>
            <person name="Meng A."/>
            <person name="Brown T."/>
            <person name="Cohen L."/>
        </authorList>
    </citation>
    <scope>NUCLEOTIDE SEQUENCE</scope>
    <source>
        <strain evidence="2">NIES-2562</strain>
    </source>
</reference>
<sequence>MDITVHEKEIAKSGQTILCHTLNLNLSKHPDWLREEGGIEHKKQHMQKVLAHLDHHLDLTVVHMHKELVREAVAGQGGEGLADMQDSEKEGVHMMEEVEREVAGNVLQPAQVRLPAEREEGLLREQTHLGSGHSELLATQVKASQLFCRTDMLSKKIPRNEIISLKKGGGNKHLFHCSSLLTRNCLLLSLYLGLLGLNLEGSFVKKKKILYYADDVRTKEARLTMAAFSYRRSMARSSAAAMASLKIALGGNRSKTLHKRAYPATAAPATNPPAGYPQPRLNPHPGPHPPPQP</sequence>
<feature type="compositionally biased region" description="Pro residues" evidence="1">
    <location>
        <begin position="270"/>
        <end position="293"/>
    </location>
</feature>
<dbReference type="AlphaFoldDB" id="A0A7S3G4W9"/>
<organism evidence="2">
    <name type="scientific">Palpitomonas bilix</name>
    <dbReference type="NCBI Taxonomy" id="652834"/>
    <lineage>
        <taxon>Eukaryota</taxon>
        <taxon>Eukaryota incertae sedis</taxon>
    </lineage>
</organism>
<proteinExistence type="predicted"/>
<evidence type="ECO:0000313" key="2">
    <source>
        <dbReference type="EMBL" id="CAE0244444.1"/>
    </source>
</evidence>
<dbReference type="EMBL" id="HBIB01010353">
    <property type="protein sequence ID" value="CAE0244444.1"/>
    <property type="molecule type" value="Transcribed_RNA"/>
</dbReference>